<evidence type="ECO:0000313" key="9">
    <source>
        <dbReference type="Proteomes" id="UP001057868"/>
    </source>
</evidence>
<evidence type="ECO:0000256" key="2">
    <source>
        <dbReference type="ARBA" id="ARBA00012652"/>
    </source>
</evidence>
<keyword evidence="3" id="KW-0378">Hydrolase</keyword>
<dbReference type="GO" id="GO:0005975">
    <property type="term" value="P:carbohydrate metabolic process"/>
    <property type="evidence" value="ECO:0007669"/>
    <property type="project" value="InterPro"/>
</dbReference>
<dbReference type="Gene3D" id="2.60.40.10">
    <property type="entry name" value="Immunoglobulins"/>
    <property type="match status" value="1"/>
</dbReference>
<organism evidence="8 9">
    <name type="scientific">Clostridium folliculivorans</name>
    <dbReference type="NCBI Taxonomy" id="2886038"/>
    <lineage>
        <taxon>Bacteria</taxon>
        <taxon>Bacillati</taxon>
        <taxon>Bacillota</taxon>
        <taxon>Clostridia</taxon>
        <taxon>Eubacteriales</taxon>
        <taxon>Clostridiaceae</taxon>
        <taxon>Clostridium</taxon>
    </lineage>
</organism>
<dbReference type="EMBL" id="BQXY01000001">
    <property type="protein sequence ID" value="GKU24134.1"/>
    <property type="molecule type" value="Genomic_DNA"/>
</dbReference>
<evidence type="ECO:0000259" key="5">
    <source>
        <dbReference type="Pfam" id="PF08531"/>
    </source>
</evidence>
<dbReference type="Gene3D" id="1.50.10.10">
    <property type="match status" value="1"/>
</dbReference>
<dbReference type="PIRSF" id="PIRSF010631">
    <property type="entry name" value="A-rhamnsds"/>
    <property type="match status" value="1"/>
</dbReference>
<dbReference type="InterPro" id="IPR016007">
    <property type="entry name" value="Alpha_rhamnosid"/>
</dbReference>
<keyword evidence="9" id="KW-1185">Reference proteome</keyword>
<feature type="domain" description="Bacterial alpha-L-rhamnosidase N-terminal" evidence="5">
    <location>
        <begin position="135"/>
        <end position="305"/>
    </location>
</feature>
<dbReference type="InterPro" id="IPR035398">
    <property type="entry name" value="Bac_rhamnosid_C"/>
</dbReference>
<dbReference type="InterPro" id="IPR035396">
    <property type="entry name" value="Bac_rhamnosid6H"/>
</dbReference>
<evidence type="ECO:0000256" key="3">
    <source>
        <dbReference type="ARBA" id="ARBA00022801"/>
    </source>
</evidence>
<evidence type="ECO:0000256" key="1">
    <source>
        <dbReference type="ARBA" id="ARBA00001445"/>
    </source>
</evidence>
<feature type="domain" description="Alpha-L-rhamnosidase six-hairpin glycosidase" evidence="6">
    <location>
        <begin position="417"/>
        <end position="771"/>
    </location>
</feature>
<dbReference type="InterPro" id="IPR008928">
    <property type="entry name" value="6-hairpin_glycosidase_sf"/>
</dbReference>
<dbReference type="PANTHER" id="PTHR33307:SF6">
    <property type="entry name" value="ALPHA-RHAMNOSIDASE (EUROFUNG)-RELATED"/>
    <property type="match status" value="1"/>
</dbReference>
<proteinExistence type="predicted"/>
<dbReference type="Pfam" id="PF05592">
    <property type="entry name" value="Bac_rhamnosid"/>
    <property type="match status" value="1"/>
</dbReference>
<comment type="caution">
    <text evidence="8">The sequence shown here is derived from an EMBL/GenBank/DDBJ whole genome shotgun (WGS) entry which is preliminary data.</text>
</comment>
<dbReference type="Proteomes" id="UP001057868">
    <property type="component" value="Unassembled WGS sequence"/>
</dbReference>
<evidence type="ECO:0000313" key="8">
    <source>
        <dbReference type="EMBL" id="GKU24134.1"/>
    </source>
</evidence>
<dbReference type="InterPro" id="IPR012341">
    <property type="entry name" value="6hp_glycosidase-like_sf"/>
</dbReference>
<dbReference type="Gene3D" id="2.60.120.260">
    <property type="entry name" value="Galactose-binding domain-like"/>
    <property type="match status" value="2"/>
</dbReference>
<name>A0A9W6D9H4_9CLOT</name>
<sequence length="963" mass="109181">MRVMNLRTNHITNPLGFEIGKISMSWITEDTVSKYQSSARVEISLDEAFENIVFDSGKREDIDSLAFYPDNKLSSRTRYFWRVTVWGDSGDFATSEIAWFETAKMEEPWTAKWITPKLDKELHPIIRKEFKLPSEVISARVYMCGLGLYEFEVNGKKASEEYFAPGFNAYDFWLQYQTYDITELLQAGDNCLSVMLGNGTYKGRYGFDGGYNELYGDKFALICEIVVTLKNGMTAVIGTDESWKAIESPVKFSGVYDGEIYDANAEIEGWSKPGLDESSWSGVELIDIGYEKLTPRLSLPVKIKEEIKPIEIIHTKKGETVLDMGQNMTGWIRFKASAEKGQELLLEFGEILQDECFYRDNLRTAKAEFRYISDGTSKMVQPHFTYYGFRYVRLTGFKEVRLEDFTGCVIYSDLELTGAIETSNPLVNKLFKNAQWGQKGNFLDVPTDCPQRDEKMGWTGDAQVFASTACFNMYSPAFYAKYMFDLREEQKRLGGSVPFVVPSIKPKNPVGIVNGNGSTAWGDAATIIPWTLYLHYGDKELLADQFDTMKDWVDYIKGIDENTGGRRLWTVGFHFADWLALDAKNPAELTGGTDKYYIASAYYCYSAKLVAKAAKVLGKIEISEEYSNLAEEIKQAILKEYFTPNGRSAINTQTAMIVALYMNLIPEDHRERTIKDLREKLDGDNMHLTTGFVGTPYFCRVLSENGANEDAYRLLLNDDYPSWLYAVKLGATTIWERWNSVLPDGSIGDTGMNSLNHYAYGSIAEWMYRNMCGINPVEDVPGFRKIRLTPTPHGSLKYAKASFNSPNGRIESGWKISDTGELSFEFEIPFNTTAELILPDALLRNVKLCGKPLMESGIDAVQEGSNVVCNLTAGRYRFEYMPLKEYRYIYNLDNKLCELMNNVEVREILDEVIPSLVNNQVLGFLFQNTLKQISSGGMDLGIDWNYALNKIDSELKSKAISIL</sequence>
<dbReference type="AlphaFoldDB" id="A0A9W6D9H4"/>
<dbReference type="Pfam" id="PF25788">
    <property type="entry name" value="Ig_Rha78A_N"/>
    <property type="match status" value="1"/>
</dbReference>
<gene>
    <name evidence="8" type="ORF">CFOLD11_09600</name>
</gene>
<evidence type="ECO:0000259" key="4">
    <source>
        <dbReference type="Pfam" id="PF05592"/>
    </source>
</evidence>
<evidence type="ECO:0000259" key="7">
    <source>
        <dbReference type="Pfam" id="PF17390"/>
    </source>
</evidence>
<dbReference type="Pfam" id="PF08531">
    <property type="entry name" value="Bac_rhamnosid_N"/>
    <property type="match status" value="1"/>
</dbReference>
<feature type="domain" description="Alpha-L-rhamnosidase C-terminal" evidence="7">
    <location>
        <begin position="773"/>
        <end position="841"/>
    </location>
</feature>
<dbReference type="Pfam" id="PF17389">
    <property type="entry name" value="Bac_rhamnosid6H"/>
    <property type="match status" value="1"/>
</dbReference>
<accession>A0A9W6D9H4</accession>
<dbReference type="InterPro" id="IPR013737">
    <property type="entry name" value="Bac_rhamnosid_N"/>
</dbReference>
<dbReference type="PANTHER" id="PTHR33307">
    <property type="entry name" value="ALPHA-RHAMNOSIDASE (EUROFUNG)"/>
    <property type="match status" value="1"/>
</dbReference>
<protein>
    <recommendedName>
        <fullName evidence="2">alpha-L-rhamnosidase</fullName>
        <ecNumber evidence="2">3.2.1.40</ecNumber>
    </recommendedName>
</protein>
<comment type="catalytic activity">
    <reaction evidence="1">
        <text>Hydrolysis of terminal non-reducing alpha-L-rhamnose residues in alpha-L-rhamnosides.</text>
        <dbReference type="EC" id="3.2.1.40"/>
    </reaction>
</comment>
<evidence type="ECO:0000259" key="6">
    <source>
        <dbReference type="Pfam" id="PF17389"/>
    </source>
</evidence>
<feature type="domain" description="Alpha-L-rhamnosidase concanavalin-like" evidence="4">
    <location>
        <begin position="314"/>
        <end position="411"/>
    </location>
</feature>
<dbReference type="GO" id="GO:0030596">
    <property type="term" value="F:alpha-L-rhamnosidase activity"/>
    <property type="evidence" value="ECO:0007669"/>
    <property type="project" value="UniProtKB-EC"/>
</dbReference>
<dbReference type="InterPro" id="IPR008902">
    <property type="entry name" value="Rhamnosid_concanavalin"/>
</dbReference>
<dbReference type="EC" id="3.2.1.40" evidence="2"/>
<dbReference type="SUPFAM" id="SSF48208">
    <property type="entry name" value="Six-hairpin glycosidases"/>
    <property type="match status" value="1"/>
</dbReference>
<dbReference type="Pfam" id="PF17390">
    <property type="entry name" value="Bac_rhamnosid_C"/>
    <property type="match status" value="1"/>
</dbReference>
<dbReference type="InterPro" id="IPR013783">
    <property type="entry name" value="Ig-like_fold"/>
</dbReference>
<reference evidence="8" key="1">
    <citation type="journal article" date="2023" name="Int. J. Syst. Evol. Microbiol.">
        <title>&lt;i&gt;Clostridium folliculivorans&lt;/i&gt; sp. nov., isolated from soil samples of an organic paddy in Japan.</title>
        <authorList>
            <person name="Tazawa J."/>
            <person name="Kobayashi H."/>
            <person name="Tanizawa Y."/>
            <person name="Uchino A."/>
            <person name="Tanaka F."/>
            <person name="Urashima Y."/>
            <person name="Miura S."/>
            <person name="Sakamoto M."/>
            <person name="Ohkuma M."/>
            <person name="Tohno M."/>
        </authorList>
    </citation>
    <scope>NUCLEOTIDE SEQUENCE</scope>
    <source>
        <strain evidence="8">D1-1</strain>
    </source>
</reference>
<dbReference type="Gene3D" id="2.60.420.10">
    <property type="entry name" value="Maltose phosphorylase, domain 3"/>
    <property type="match status" value="1"/>
</dbReference>
<dbReference type="RefSeq" id="WP_261851157.1">
    <property type="nucleotide sequence ID" value="NZ_BQXY01000001.1"/>
</dbReference>